<name>A0AAD3DDY6_9CHLO</name>
<comment type="caution">
    <text evidence="1">The sequence shown here is derived from an EMBL/GenBank/DDBJ whole genome shotgun (WGS) entry which is preliminary data.</text>
</comment>
<dbReference type="AlphaFoldDB" id="A0AAD3DDY6"/>
<accession>A0AAD3DDY6</accession>
<protein>
    <submittedName>
        <fullName evidence="1">Uncharacterized protein</fullName>
    </submittedName>
</protein>
<reference evidence="1 2" key="1">
    <citation type="journal article" date="2021" name="Sci. Rep.">
        <title>Genome sequencing of the multicellular alga Astrephomene provides insights into convergent evolution of germ-soma differentiation.</title>
        <authorList>
            <person name="Yamashita S."/>
            <person name="Yamamoto K."/>
            <person name="Matsuzaki R."/>
            <person name="Suzuki S."/>
            <person name="Yamaguchi H."/>
            <person name="Hirooka S."/>
            <person name="Minakuchi Y."/>
            <person name="Miyagishima S."/>
            <person name="Kawachi M."/>
            <person name="Toyoda A."/>
            <person name="Nozaki H."/>
        </authorList>
    </citation>
    <scope>NUCLEOTIDE SEQUENCE [LARGE SCALE GENOMIC DNA]</scope>
    <source>
        <strain evidence="1 2">NIES-4017</strain>
    </source>
</reference>
<sequence length="159" mass="16059">LLARLAALPDKLCRLQACSGLVSLLADGGLWQQLQQLLDACFLAFDTAAACGIAPQSVVVQVPGGGAGTAAAVRQQDRLPLSVSCTLVTAAVQRLCTAAASQQAAASGGDASTASQLLRQVLSRLRGVLRPLLTSPTAGVRQAALKALVPAVLACAQTC</sequence>
<feature type="non-terminal residue" evidence="1">
    <location>
        <position position="159"/>
    </location>
</feature>
<dbReference type="Proteomes" id="UP001054857">
    <property type="component" value="Unassembled WGS sequence"/>
</dbReference>
<proteinExistence type="predicted"/>
<evidence type="ECO:0000313" key="2">
    <source>
        <dbReference type="Proteomes" id="UP001054857"/>
    </source>
</evidence>
<gene>
    <name evidence="1" type="ORF">Agub_g387</name>
</gene>
<dbReference type="EMBL" id="BMAR01000001">
    <property type="protein sequence ID" value="GFR39883.1"/>
    <property type="molecule type" value="Genomic_DNA"/>
</dbReference>
<feature type="non-terminal residue" evidence="1">
    <location>
        <position position="1"/>
    </location>
</feature>
<evidence type="ECO:0000313" key="1">
    <source>
        <dbReference type="EMBL" id="GFR39883.1"/>
    </source>
</evidence>
<keyword evidence="2" id="KW-1185">Reference proteome</keyword>
<organism evidence="1 2">
    <name type="scientific">Astrephomene gubernaculifera</name>
    <dbReference type="NCBI Taxonomy" id="47775"/>
    <lineage>
        <taxon>Eukaryota</taxon>
        <taxon>Viridiplantae</taxon>
        <taxon>Chlorophyta</taxon>
        <taxon>core chlorophytes</taxon>
        <taxon>Chlorophyceae</taxon>
        <taxon>CS clade</taxon>
        <taxon>Chlamydomonadales</taxon>
        <taxon>Astrephomenaceae</taxon>
        <taxon>Astrephomene</taxon>
    </lineage>
</organism>